<evidence type="ECO:0000256" key="2">
    <source>
        <dbReference type="ARBA" id="ARBA00022603"/>
    </source>
</evidence>
<comment type="caution">
    <text evidence="7">The sequence shown here is derived from an EMBL/GenBank/DDBJ whole genome shotgun (WGS) entry which is preliminary data.</text>
</comment>
<keyword evidence="3" id="KW-0808">Transferase</keyword>
<proteinExistence type="predicted"/>
<evidence type="ECO:0000313" key="7">
    <source>
        <dbReference type="EMBL" id="GAA3551131.1"/>
    </source>
</evidence>
<evidence type="ECO:0000256" key="4">
    <source>
        <dbReference type="ARBA" id="ARBA00047942"/>
    </source>
</evidence>
<dbReference type="PANTHER" id="PTHR33841">
    <property type="entry name" value="DNA METHYLTRANSFERASE YEEA-RELATED"/>
    <property type="match status" value="1"/>
</dbReference>
<feature type="region of interest" description="Disordered" evidence="5">
    <location>
        <begin position="333"/>
        <end position="352"/>
    </location>
</feature>
<evidence type="ECO:0000256" key="3">
    <source>
        <dbReference type="ARBA" id="ARBA00022679"/>
    </source>
</evidence>
<sequence length="352" mass="39653">MVAGITASLDPASRVAGNPEKLSANAKLSFQGSIVLGLGFTMEPADAEKLIAHDARNSDVLFPYLNGQDLNSDPNCAASRWVINFHDWTEDRAKAYHACYEHVLREVKPERATKSKDIATWPWWRYWRSRSELYGEIAGLQRVVVLTRVSKTVMPVMVPTGQVFSDAVVVFATGDTAMLALLSSAPHYWWAKSRGSSMKTDLRYTPSDVFETFPLPKLTQELRHLGDRLDTFRRDVMLARQTGLTKTYNLVFDENCTDKDIEELRAIHRAIDEATVRAYDWEDRIEAVGGLDHGFHQVGRETRYTIGPAAQREILDSLLELNHERYAEEVAQGLHDKKKGAGKPQADEGTLF</sequence>
<evidence type="ECO:0000313" key="8">
    <source>
        <dbReference type="Proteomes" id="UP001500689"/>
    </source>
</evidence>
<accession>A0ABP6WGS4</accession>
<comment type="catalytic activity">
    <reaction evidence="4">
        <text>a 2'-deoxyadenosine in DNA + S-adenosyl-L-methionine = an N(6)-methyl-2'-deoxyadenosine in DNA + S-adenosyl-L-homocysteine + H(+)</text>
        <dbReference type="Rhea" id="RHEA:15197"/>
        <dbReference type="Rhea" id="RHEA-COMP:12418"/>
        <dbReference type="Rhea" id="RHEA-COMP:12419"/>
        <dbReference type="ChEBI" id="CHEBI:15378"/>
        <dbReference type="ChEBI" id="CHEBI:57856"/>
        <dbReference type="ChEBI" id="CHEBI:59789"/>
        <dbReference type="ChEBI" id="CHEBI:90615"/>
        <dbReference type="ChEBI" id="CHEBI:90616"/>
        <dbReference type="EC" id="2.1.1.72"/>
    </reaction>
</comment>
<protein>
    <recommendedName>
        <fullName evidence="1">site-specific DNA-methyltransferase (adenine-specific)</fullName>
        <ecNumber evidence="1">2.1.1.72</ecNumber>
    </recommendedName>
</protein>
<evidence type="ECO:0000256" key="5">
    <source>
        <dbReference type="SAM" id="MobiDB-lite"/>
    </source>
</evidence>
<keyword evidence="8" id="KW-1185">Reference proteome</keyword>
<keyword evidence="2" id="KW-0489">Methyltransferase</keyword>
<dbReference type="EC" id="2.1.1.72" evidence="1"/>
<dbReference type="PANTHER" id="PTHR33841:SF1">
    <property type="entry name" value="DNA METHYLTRANSFERASE A"/>
    <property type="match status" value="1"/>
</dbReference>
<dbReference type="InterPro" id="IPR046820">
    <property type="entry name" value="MmeI_TRD"/>
</dbReference>
<dbReference type="Pfam" id="PF20466">
    <property type="entry name" value="MmeI_TRD"/>
    <property type="match status" value="1"/>
</dbReference>
<feature type="domain" description="MmeI-like target recognition" evidence="6">
    <location>
        <begin position="20"/>
        <end position="218"/>
    </location>
</feature>
<evidence type="ECO:0000259" key="6">
    <source>
        <dbReference type="Pfam" id="PF20466"/>
    </source>
</evidence>
<gene>
    <name evidence="7" type="ORF">GCM10022222_38360</name>
</gene>
<reference evidence="8" key="1">
    <citation type="journal article" date="2019" name="Int. J. Syst. Evol. Microbiol.">
        <title>The Global Catalogue of Microorganisms (GCM) 10K type strain sequencing project: providing services to taxonomists for standard genome sequencing and annotation.</title>
        <authorList>
            <consortium name="The Broad Institute Genomics Platform"/>
            <consortium name="The Broad Institute Genome Sequencing Center for Infectious Disease"/>
            <person name="Wu L."/>
            <person name="Ma J."/>
        </authorList>
    </citation>
    <scope>NUCLEOTIDE SEQUENCE [LARGE SCALE GENOMIC DNA]</scope>
    <source>
        <strain evidence="8">JCM 16898</strain>
    </source>
</reference>
<evidence type="ECO:0000256" key="1">
    <source>
        <dbReference type="ARBA" id="ARBA00011900"/>
    </source>
</evidence>
<dbReference type="Proteomes" id="UP001500689">
    <property type="component" value="Unassembled WGS sequence"/>
</dbReference>
<name>A0ABP6WGS4_9PSEU</name>
<dbReference type="InterPro" id="IPR050953">
    <property type="entry name" value="N4_N6_ade-DNA_methylase"/>
</dbReference>
<dbReference type="EMBL" id="BAAAZN010000007">
    <property type="protein sequence ID" value="GAA3551131.1"/>
    <property type="molecule type" value="Genomic_DNA"/>
</dbReference>
<organism evidence="7 8">
    <name type="scientific">Amycolatopsis ultiminotia</name>
    <dbReference type="NCBI Taxonomy" id="543629"/>
    <lineage>
        <taxon>Bacteria</taxon>
        <taxon>Bacillati</taxon>
        <taxon>Actinomycetota</taxon>
        <taxon>Actinomycetes</taxon>
        <taxon>Pseudonocardiales</taxon>
        <taxon>Pseudonocardiaceae</taxon>
        <taxon>Amycolatopsis</taxon>
    </lineage>
</organism>